<feature type="transmembrane region" description="Helical" evidence="1">
    <location>
        <begin position="12"/>
        <end position="30"/>
    </location>
</feature>
<keyword evidence="1" id="KW-0472">Membrane</keyword>
<evidence type="ECO:0000256" key="1">
    <source>
        <dbReference type="SAM" id="Phobius"/>
    </source>
</evidence>
<feature type="transmembrane region" description="Helical" evidence="1">
    <location>
        <begin position="133"/>
        <end position="155"/>
    </location>
</feature>
<evidence type="ECO:0000313" key="3">
    <source>
        <dbReference type="Proteomes" id="UP000031189"/>
    </source>
</evidence>
<sequence length="192" mass="20408">MNKSMSTRNLTLMAMGISLNIIGALIALTLRLPIYLDSIGTILVACLLGPKFAVMTGVCGSLVSGMTFDPYSLYFAPVQISTGLLAGLMYKKGLLKGKKTPLGVFIFTIPTSIISAIIAAFLFGGVTSSGSSYIVQILSHFNVPMVVSVFITQVCTDYADKFLAVVLVALGVAALPKSYKLSFKQKVNKQHG</sequence>
<reference evidence="2 3" key="1">
    <citation type="submission" date="2014-12" db="EMBL/GenBank/DDBJ databases">
        <title>Draft genome sequence of Terrisporobacter sp. 08-306576, isolated from the blood culture of a bacteremia patient.</title>
        <authorList>
            <person name="Lund L.C."/>
            <person name="Sydenham T.V."/>
            <person name="Hogh S.V."/>
            <person name="Skov M.N."/>
            <person name="Kemp M."/>
            <person name="Justesen U.S."/>
        </authorList>
    </citation>
    <scope>NUCLEOTIDE SEQUENCE [LARGE SCALE GENOMIC DNA]</scope>
    <source>
        <strain evidence="2 3">08-306576</strain>
    </source>
</reference>
<protein>
    <submittedName>
        <fullName evidence="2">Membrane protein</fullName>
    </submittedName>
</protein>
<dbReference type="InterPro" id="IPR024529">
    <property type="entry name" value="ECF_trnsprt_substrate-spec"/>
</dbReference>
<evidence type="ECO:0000313" key="2">
    <source>
        <dbReference type="EMBL" id="KHS55528.1"/>
    </source>
</evidence>
<dbReference type="Gene3D" id="1.10.1760.20">
    <property type="match status" value="1"/>
</dbReference>
<dbReference type="Proteomes" id="UP000031189">
    <property type="component" value="Unassembled WGS sequence"/>
</dbReference>
<organism evidence="2 3">
    <name type="scientific">Terrisporobacter othiniensis</name>
    <dbReference type="NCBI Taxonomy" id="1577792"/>
    <lineage>
        <taxon>Bacteria</taxon>
        <taxon>Bacillati</taxon>
        <taxon>Bacillota</taxon>
        <taxon>Clostridia</taxon>
        <taxon>Peptostreptococcales</taxon>
        <taxon>Peptostreptococcaceae</taxon>
        <taxon>Terrisporobacter</taxon>
    </lineage>
</organism>
<comment type="caution">
    <text evidence="2">The sequence shown here is derived from an EMBL/GenBank/DDBJ whole genome shotgun (WGS) entry which is preliminary data.</text>
</comment>
<dbReference type="RefSeq" id="WP_039681472.1">
    <property type="nucleotide sequence ID" value="NZ_JAWGXO010000018.1"/>
</dbReference>
<dbReference type="STRING" id="1577792.QX51_19045"/>
<accession>A0A0B3VRT5</accession>
<dbReference type="OrthoDB" id="9766854at2"/>
<feature type="transmembrane region" description="Helical" evidence="1">
    <location>
        <begin position="102"/>
        <end position="127"/>
    </location>
</feature>
<dbReference type="Pfam" id="PF12822">
    <property type="entry name" value="ECF_trnsprt"/>
    <property type="match status" value="1"/>
</dbReference>
<dbReference type="EMBL" id="JWHR01000164">
    <property type="protein sequence ID" value="KHS55528.1"/>
    <property type="molecule type" value="Genomic_DNA"/>
</dbReference>
<feature type="transmembrane region" description="Helical" evidence="1">
    <location>
        <begin position="162"/>
        <end position="179"/>
    </location>
</feature>
<dbReference type="AlphaFoldDB" id="A0A0B3VRT5"/>
<feature type="transmembrane region" description="Helical" evidence="1">
    <location>
        <begin position="71"/>
        <end position="90"/>
    </location>
</feature>
<gene>
    <name evidence="2" type="ORF">QX51_19045</name>
</gene>
<proteinExistence type="predicted"/>
<keyword evidence="3" id="KW-1185">Reference proteome</keyword>
<name>A0A0B3VRT5_9FIRM</name>
<dbReference type="GO" id="GO:0022857">
    <property type="term" value="F:transmembrane transporter activity"/>
    <property type="evidence" value="ECO:0007669"/>
    <property type="project" value="InterPro"/>
</dbReference>
<keyword evidence="1" id="KW-1133">Transmembrane helix</keyword>
<feature type="transmembrane region" description="Helical" evidence="1">
    <location>
        <begin position="42"/>
        <end position="65"/>
    </location>
</feature>
<keyword evidence="1" id="KW-0812">Transmembrane</keyword>